<dbReference type="Gene3D" id="1.10.10.160">
    <property type="match status" value="1"/>
</dbReference>
<dbReference type="PANTHER" id="PTHR11070">
    <property type="entry name" value="UVRD / RECB / PCRA DNA HELICASE FAMILY MEMBER"/>
    <property type="match status" value="1"/>
</dbReference>
<proteinExistence type="inferred from homology"/>
<evidence type="ECO:0000256" key="10">
    <source>
        <dbReference type="ARBA" id="ARBA00048988"/>
    </source>
</evidence>
<evidence type="ECO:0000256" key="8">
    <source>
        <dbReference type="ARBA" id="ARBA00034617"/>
    </source>
</evidence>
<dbReference type="Gene3D" id="3.40.50.300">
    <property type="entry name" value="P-loop containing nucleotide triphosphate hydrolases"/>
    <property type="match status" value="2"/>
</dbReference>
<keyword evidence="11" id="KW-0175">Coiled coil</keyword>
<dbReference type="Pfam" id="PF00580">
    <property type="entry name" value="UvrD-helicase"/>
    <property type="match status" value="1"/>
</dbReference>
<dbReference type="EC" id="5.6.2.4" evidence="9"/>
<evidence type="ECO:0000256" key="5">
    <source>
        <dbReference type="ARBA" id="ARBA00022840"/>
    </source>
</evidence>
<dbReference type="CDD" id="cd17932">
    <property type="entry name" value="DEXQc_UvrD"/>
    <property type="match status" value="1"/>
</dbReference>
<feature type="non-terminal residue" evidence="14">
    <location>
        <position position="1"/>
    </location>
</feature>
<comment type="catalytic activity">
    <reaction evidence="8">
        <text>Couples ATP hydrolysis with the unwinding of duplex DNA by translocating in the 3'-5' direction.</text>
        <dbReference type="EC" id="5.6.2.4"/>
    </reaction>
</comment>
<dbReference type="GO" id="GO:0000725">
    <property type="term" value="P:recombinational repair"/>
    <property type="evidence" value="ECO:0007669"/>
    <property type="project" value="TreeGrafter"/>
</dbReference>
<dbReference type="Pfam" id="PF21196">
    <property type="entry name" value="PcrA_UvrD_tudor"/>
    <property type="match status" value="1"/>
</dbReference>
<feature type="coiled-coil region" evidence="11">
    <location>
        <begin position="309"/>
        <end position="336"/>
    </location>
</feature>
<dbReference type="Gene3D" id="1.10.486.10">
    <property type="entry name" value="PCRA, domain 4"/>
    <property type="match status" value="1"/>
</dbReference>
<evidence type="ECO:0000256" key="6">
    <source>
        <dbReference type="ARBA" id="ARBA00023125"/>
    </source>
</evidence>
<dbReference type="EMBL" id="UINC01001197">
    <property type="protein sequence ID" value="SUZ74010.1"/>
    <property type="molecule type" value="Genomic_DNA"/>
</dbReference>
<keyword evidence="7" id="KW-0413">Isomerase</keyword>
<accession>A0A381Q4K7</accession>
<organism evidence="14">
    <name type="scientific">marine metagenome</name>
    <dbReference type="NCBI Taxonomy" id="408172"/>
    <lineage>
        <taxon>unclassified sequences</taxon>
        <taxon>metagenomes</taxon>
        <taxon>ecological metagenomes</taxon>
    </lineage>
</organism>
<dbReference type="GO" id="GO:0005829">
    <property type="term" value="C:cytosol"/>
    <property type="evidence" value="ECO:0007669"/>
    <property type="project" value="TreeGrafter"/>
</dbReference>
<sequence>VQCRAVEAVDGPVLIFAGAGSGKTRVLTHKMVHLIQEGHYQPEDILAVTFTNKAAAEMKERVMKLLKTDSLPIAIGTFHSICARLLRTEAKHVNLSPSFAIYDVQDQMDLIKVILKKLDVHKDILGPNAARSQISYLKNKMIMPSAQLKKARTKLEKTLAEVYAAYQAALRENEALDFDDLLLYPLELFDKAPKVLEKYQNIWKYILVDEYQDTNRPQYFFITRLAEKNENICVVGDDDQSIYGWRGADVTNILDFEKFFPSCHIFTLEKNYRSTQQILDAATAVVTHNDKRAKKNLVAANGSGELIGLFETRDELEESDAIISALEKEIKLKKRTFSNFAVLYRTNAQSRALEDNFRRMGIPYNIVGGIRFYDRKEVKDVLAYLRLVMNLKDTISLRRVVNFPPRGIGAKTMDKCVEQAGLDKVELFDVLENADKLPIRGKQSEALESFFELIKKYYDLRGKLSACELARALVEEAGILRHFKKSNDPDDAERWDNVNELLNSIDEFCQKMPDSSLSDFLEEVSLLSDIDHWNDSDNRVTMMTVHSSKGLEFPVIFIAGLDDGLFPLYNALESKESLEEERRLFYVAMTRAEERVYLIYATNRRRMGGENLLGMPSRFIGEIPDEYLERIKFQSAVTHRVVGGSRVKQTRVEVTRTVTAFDDFKVGDMVEHSIFGTGKIMVLSGTGENQRVGVVFKDGTKKKLIVRYANLTKIA</sequence>
<keyword evidence="5" id="KW-0067">ATP-binding</keyword>
<dbReference type="GO" id="GO:0003677">
    <property type="term" value="F:DNA binding"/>
    <property type="evidence" value="ECO:0007669"/>
    <property type="project" value="UniProtKB-KW"/>
</dbReference>
<dbReference type="PANTHER" id="PTHR11070:SF2">
    <property type="entry name" value="ATP-DEPENDENT DNA HELICASE SRS2"/>
    <property type="match status" value="1"/>
</dbReference>
<gene>
    <name evidence="14" type="ORF">METZ01_LOCUS26864</name>
</gene>
<dbReference type="InterPro" id="IPR027417">
    <property type="entry name" value="P-loop_NTPase"/>
</dbReference>
<evidence type="ECO:0000256" key="7">
    <source>
        <dbReference type="ARBA" id="ARBA00023235"/>
    </source>
</evidence>
<evidence type="ECO:0000256" key="4">
    <source>
        <dbReference type="ARBA" id="ARBA00022806"/>
    </source>
</evidence>
<reference evidence="14" key="1">
    <citation type="submission" date="2018-05" db="EMBL/GenBank/DDBJ databases">
        <authorList>
            <person name="Lanie J.A."/>
            <person name="Ng W.-L."/>
            <person name="Kazmierczak K.M."/>
            <person name="Andrzejewski T.M."/>
            <person name="Davidsen T.M."/>
            <person name="Wayne K.J."/>
            <person name="Tettelin H."/>
            <person name="Glass J.I."/>
            <person name="Rusch D."/>
            <person name="Podicherti R."/>
            <person name="Tsui H.-C.T."/>
            <person name="Winkler M.E."/>
        </authorList>
    </citation>
    <scope>NUCLEOTIDE SEQUENCE</scope>
</reference>
<comment type="catalytic activity">
    <reaction evidence="10">
        <text>ATP + H2O = ADP + phosphate + H(+)</text>
        <dbReference type="Rhea" id="RHEA:13065"/>
        <dbReference type="ChEBI" id="CHEBI:15377"/>
        <dbReference type="ChEBI" id="CHEBI:15378"/>
        <dbReference type="ChEBI" id="CHEBI:30616"/>
        <dbReference type="ChEBI" id="CHEBI:43474"/>
        <dbReference type="ChEBI" id="CHEBI:456216"/>
        <dbReference type="EC" id="5.6.2.4"/>
    </reaction>
</comment>
<evidence type="ECO:0000259" key="13">
    <source>
        <dbReference type="PROSITE" id="PS51217"/>
    </source>
</evidence>
<evidence type="ECO:0000256" key="2">
    <source>
        <dbReference type="ARBA" id="ARBA00022741"/>
    </source>
</evidence>
<protein>
    <recommendedName>
        <fullName evidence="9">DNA 3'-5' helicase</fullName>
        <ecNumber evidence="9">5.6.2.4</ecNumber>
    </recommendedName>
</protein>
<dbReference type="InterPro" id="IPR014016">
    <property type="entry name" value="UvrD-like_ATP-bd"/>
</dbReference>
<keyword evidence="2" id="KW-0547">Nucleotide-binding</keyword>
<dbReference type="FunFam" id="1.10.486.10:FF:000003">
    <property type="entry name" value="ATP-dependent DNA helicase"/>
    <property type="match status" value="1"/>
</dbReference>
<keyword evidence="6" id="KW-0238">DNA-binding</keyword>
<dbReference type="PROSITE" id="PS51198">
    <property type="entry name" value="UVRD_HELICASE_ATP_BIND"/>
    <property type="match status" value="1"/>
</dbReference>
<comment type="similarity">
    <text evidence="1">Belongs to the helicase family. UvrD subfamily.</text>
</comment>
<dbReference type="SUPFAM" id="SSF52540">
    <property type="entry name" value="P-loop containing nucleoside triphosphate hydrolases"/>
    <property type="match status" value="1"/>
</dbReference>
<evidence type="ECO:0000256" key="11">
    <source>
        <dbReference type="SAM" id="Coils"/>
    </source>
</evidence>
<feature type="domain" description="UvrD-like helicase C-terminal" evidence="13">
    <location>
        <begin position="276"/>
        <end position="550"/>
    </location>
</feature>
<evidence type="ECO:0000256" key="9">
    <source>
        <dbReference type="ARBA" id="ARBA00034808"/>
    </source>
</evidence>
<dbReference type="GO" id="GO:0033202">
    <property type="term" value="C:DNA helicase complex"/>
    <property type="evidence" value="ECO:0007669"/>
    <property type="project" value="TreeGrafter"/>
</dbReference>
<feature type="domain" description="UvrD-like helicase ATP-binding" evidence="12">
    <location>
        <begin position="1"/>
        <end position="275"/>
    </location>
</feature>
<dbReference type="InterPro" id="IPR013986">
    <property type="entry name" value="DExx_box_DNA_helicase_dom_sf"/>
</dbReference>
<name>A0A381Q4K7_9ZZZZ</name>
<dbReference type="PROSITE" id="PS51217">
    <property type="entry name" value="UVRD_HELICASE_CTER"/>
    <property type="match status" value="1"/>
</dbReference>
<dbReference type="InterPro" id="IPR014017">
    <property type="entry name" value="DNA_helicase_UvrD-like_C"/>
</dbReference>
<evidence type="ECO:0000256" key="3">
    <source>
        <dbReference type="ARBA" id="ARBA00022801"/>
    </source>
</evidence>
<dbReference type="Pfam" id="PF13361">
    <property type="entry name" value="UvrD_C"/>
    <property type="match status" value="1"/>
</dbReference>
<evidence type="ECO:0000256" key="1">
    <source>
        <dbReference type="ARBA" id="ARBA00009922"/>
    </source>
</evidence>
<dbReference type="GO" id="GO:0005524">
    <property type="term" value="F:ATP binding"/>
    <property type="evidence" value="ECO:0007669"/>
    <property type="project" value="UniProtKB-KW"/>
</dbReference>
<dbReference type="GO" id="GO:0043138">
    <property type="term" value="F:3'-5' DNA helicase activity"/>
    <property type="evidence" value="ECO:0007669"/>
    <property type="project" value="UniProtKB-EC"/>
</dbReference>
<keyword evidence="3" id="KW-0378">Hydrolase</keyword>
<evidence type="ECO:0000259" key="12">
    <source>
        <dbReference type="PROSITE" id="PS51198"/>
    </source>
</evidence>
<keyword evidence="4" id="KW-0347">Helicase</keyword>
<dbReference type="GO" id="GO:0016787">
    <property type="term" value="F:hydrolase activity"/>
    <property type="evidence" value="ECO:0007669"/>
    <property type="project" value="UniProtKB-KW"/>
</dbReference>
<dbReference type="InterPro" id="IPR000212">
    <property type="entry name" value="DNA_helicase_UvrD/REP"/>
</dbReference>
<evidence type="ECO:0000313" key="14">
    <source>
        <dbReference type="EMBL" id="SUZ74010.1"/>
    </source>
</evidence>
<dbReference type="AlphaFoldDB" id="A0A381Q4K7"/>